<sequence length="253" mass="26127">MPDTPTAMSAFGDAARRLQSGDDGALASAFVDVLPVFGAALSTLGEPFGSAVIAASDPRSAASDEQQVVLGEGPGWSALRSRSPVLAYDLSAASGSGGAADDWPSARVVLRESGWAGLVSLPLSVGTFDIGAVTLYRFDTDPLAPAELDEAKLLAGLAALRVLSSTTRALQDGRLSSSVSVTQPAGRHVHQATGMVVAQLGLSADDALMVLRARAFADGQPLRTIAEGVIERRIDFRDPGAADPTDSVRKEDR</sequence>
<dbReference type="Pfam" id="PF13185">
    <property type="entry name" value="GAF_2"/>
    <property type="match status" value="1"/>
</dbReference>
<dbReference type="SMART" id="SM01012">
    <property type="entry name" value="ANTAR"/>
    <property type="match status" value="1"/>
</dbReference>
<dbReference type="InterPro" id="IPR036388">
    <property type="entry name" value="WH-like_DNA-bd_sf"/>
</dbReference>
<evidence type="ECO:0000313" key="5">
    <source>
        <dbReference type="Proteomes" id="UP001318300"/>
    </source>
</evidence>
<dbReference type="Proteomes" id="UP001318300">
    <property type="component" value="Unassembled WGS sequence"/>
</dbReference>
<organism evidence="4 5">
    <name type="scientific">Curtobacterium salicis</name>
    <dbReference type="NCBI Taxonomy" id="1779862"/>
    <lineage>
        <taxon>Bacteria</taxon>
        <taxon>Bacillati</taxon>
        <taxon>Actinomycetota</taxon>
        <taxon>Actinomycetes</taxon>
        <taxon>Micrococcales</taxon>
        <taxon>Microbacteriaceae</taxon>
        <taxon>Curtobacterium</taxon>
    </lineage>
</organism>
<dbReference type="InterPro" id="IPR003018">
    <property type="entry name" value="GAF"/>
</dbReference>
<dbReference type="Pfam" id="PF03861">
    <property type="entry name" value="ANTAR"/>
    <property type="match status" value="1"/>
</dbReference>
<keyword evidence="1" id="KW-0805">Transcription regulation</keyword>
<dbReference type="InterPro" id="IPR029016">
    <property type="entry name" value="GAF-like_dom_sf"/>
</dbReference>
<evidence type="ECO:0000256" key="2">
    <source>
        <dbReference type="ARBA" id="ARBA00023163"/>
    </source>
</evidence>
<dbReference type="EMBL" id="JAAOYO010000002">
    <property type="protein sequence ID" value="NII40984.1"/>
    <property type="molecule type" value="Genomic_DNA"/>
</dbReference>
<keyword evidence="5" id="KW-1185">Reference proteome</keyword>
<evidence type="ECO:0000259" key="3">
    <source>
        <dbReference type="PROSITE" id="PS50921"/>
    </source>
</evidence>
<feature type="domain" description="ANTAR" evidence="3">
    <location>
        <begin position="169"/>
        <end position="230"/>
    </location>
</feature>
<proteinExistence type="predicted"/>
<dbReference type="PROSITE" id="PS50921">
    <property type="entry name" value="ANTAR"/>
    <property type="match status" value="1"/>
</dbReference>
<keyword evidence="2" id="KW-0804">Transcription</keyword>
<dbReference type="RefSeq" id="WP_166780035.1">
    <property type="nucleotide sequence ID" value="NZ_JAAOYO010000002.1"/>
</dbReference>
<protein>
    <recommendedName>
        <fullName evidence="3">ANTAR domain-containing protein</fullName>
    </recommendedName>
</protein>
<evidence type="ECO:0000256" key="1">
    <source>
        <dbReference type="ARBA" id="ARBA00023015"/>
    </source>
</evidence>
<evidence type="ECO:0000313" key="4">
    <source>
        <dbReference type="EMBL" id="NII40984.1"/>
    </source>
</evidence>
<name>A0ABX0TAV0_9MICO</name>
<dbReference type="InterPro" id="IPR005561">
    <property type="entry name" value="ANTAR"/>
</dbReference>
<comment type="caution">
    <text evidence="4">The sequence shown here is derived from an EMBL/GenBank/DDBJ whole genome shotgun (WGS) entry which is preliminary data.</text>
</comment>
<dbReference type="SUPFAM" id="SSF55781">
    <property type="entry name" value="GAF domain-like"/>
    <property type="match status" value="1"/>
</dbReference>
<gene>
    <name evidence="4" type="ORF">E9228_001620</name>
</gene>
<accession>A0ABX0TAV0</accession>
<dbReference type="Gene3D" id="1.10.10.10">
    <property type="entry name" value="Winged helix-like DNA-binding domain superfamily/Winged helix DNA-binding domain"/>
    <property type="match status" value="1"/>
</dbReference>
<dbReference type="Gene3D" id="3.30.450.40">
    <property type="match status" value="1"/>
</dbReference>
<reference evidence="4 5" key="1">
    <citation type="submission" date="2020-03" db="EMBL/GenBank/DDBJ databases">
        <title>Above-ground endophytic microbial communities from plants in different locations in the United States.</title>
        <authorList>
            <person name="Frank C."/>
        </authorList>
    </citation>
    <scope>NUCLEOTIDE SEQUENCE [LARGE SCALE GENOMIC DNA]</scope>
    <source>
        <strain evidence="4 5">WW7</strain>
    </source>
</reference>